<dbReference type="SUPFAM" id="SSF46689">
    <property type="entry name" value="Homeodomain-like"/>
    <property type="match status" value="2"/>
</dbReference>
<dbReference type="RefSeq" id="WP_149928088.1">
    <property type="nucleotide sequence ID" value="NZ_VVYE01000011.1"/>
</dbReference>
<dbReference type="InterPro" id="IPR018060">
    <property type="entry name" value="HTH_AraC"/>
</dbReference>
<keyword evidence="1" id="KW-0805">Transcription regulation</keyword>
<comment type="caution">
    <text evidence="4">The sequence shown here is derived from an EMBL/GenBank/DDBJ whole genome shotgun (WGS) entry which is preliminary data.</text>
</comment>
<keyword evidence="2" id="KW-0238">DNA-binding</keyword>
<evidence type="ECO:0000256" key="3">
    <source>
        <dbReference type="ARBA" id="ARBA00023163"/>
    </source>
</evidence>
<dbReference type="GO" id="GO:0043565">
    <property type="term" value="F:sequence-specific DNA binding"/>
    <property type="evidence" value="ECO:0007669"/>
    <property type="project" value="InterPro"/>
</dbReference>
<dbReference type="PROSITE" id="PS01124">
    <property type="entry name" value="HTH_ARAC_FAMILY_2"/>
    <property type="match status" value="1"/>
</dbReference>
<gene>
    <name evidence="4" type="ORF">F2Y35_09860</name>
</gene>
<evidence type="ECO:0000256" key="2">
    <source>
        <dbReference type="ARBA" id="ARBA00023125"/>
    </source>
</evidence>
<dbReference type="InterPro" id="IPR009057">
    <property type="entry name" value="Homeodomain-like_sf"/>
</dbReference>
<dbReference type="SMART" id="SM00342">
    <property type="entry name" value="HTH_ARAC"/>
    <property type="match status" value="1"/>
</dbReference>
<evidence type="ECO:0000313" key="5">
    <source>
        <dbReference type="Proteomes" id="UP000491168"/>
    </source>
</evidence>
<keyword evidence="3" id="KW-0804">Transcription</keyword>
<name>A0A6A1JWY2_9BACE</name>
<reference evidence="4 5" key="1">
    <citation type="journal article" date="2019" name="Nat. Med.">
        <title>A library of human gut bacterial isolates paired with longitudinal multiomics data enables mechanistic microbiome research.</title>
        <authorList>
            <person name="Poyet M."/>
            <person name="Groussin M."/>
            <person name="Gibbons S.M."/>
            <person name="Avila-Pacheco J."/>
            <person name="Jiang X."/>
            <person name="Kearney S.M."/>
            <person name="Perrotta A.R."/>
            <person name="Berdy B."/>
            <person name="Zhao S."/>
            <person name="Lieberman T.D."/>
            <person name="Swanson P.K."/>
            <person name="Smith M."/>
            <person name="Roesemann S."/>
            <person name="Alexander J.E."/>
            <person name="Rich S.A."/>
            <person name="Livny J."/>
            <person name="Vlamakis H."/>
            <person name="Clish C."/>
            <person name="Bullock K."/>
            <person name="Deik A."/>
            <person name="Scott J."/>
            <person name="Pierce K.A."/>
            <person name="Xavier R.J."/>
            <person name="Alm E.J."/>
        </authorList>
    </citation>
    <scope>NUCLEOTIDE SEQUENCE [LARGE SCALE GENOMIC DNA]</scope>
    <source>
        <strain evidence="4 5">BIOML-A21</strain>
    </source>
</reference>
<proteinExistence type="predicted"/>
<dbReference type="AlphaFoldDB" id="A0A6A1JWY2"/>
<sequence>MKLLNLSEHRSCFNYQLNFASGFTRYKLAAQECGQVDNDSCFCILFLLKGELLVDIGQEHHISLLRNRMLLIPQREENRIKSVVPAECLLLFWNKQITACDKMYFDSISRDKLGERDNCILLIRKPLLHVLRQLLIYLDAGLLCRHMHILKQQEIILVLRGFYTKPELASFFSGTSSGVGRKFEDFVLENYRKVKSVKEFASLCCVSERSFNRKFQDCFNQSPYQWMQERKAEIVREKVCDPDVAFREIAMEFGFSSPAHLTCYCKRLFGLTPTELRSESKKDKI</sequence>
<dbReference type="Gene3D" id="1.10.10.60">
    <property type="entry name" value="Homeodomain-like"/>
    <property type="match status" value="1"/>
</dbReference>
<evidence type="ECO:0000313" key="4">
    <source>
        <dbReference type="EMBL" id="KAA5492218.1"/>
    </source>
</evidence>
<dbReference type="PANTHER" id="PTHR47504">
    <property type="entry name" value="RIGHT ORIGIN-BINDING PROTEIN"/>
    <property type="match status" value="1"/>
</dbReference>
<dbReference type="InterPro" id="IPR050959">
    <property type="entry name" value="MarA-like"/>
</dbReference>
<dbReference type="Pfam" id="PF12833">
    <property type="entry name" value="HTH_18"/>
    <property type="match status" value="1"/>
</dbReference>
<organism evidence="4 5">
    <name type="scientific">Bacteroides caccae</name>
    <dbReference type="NCBI Taxonomy" id="47678"/>
    <lineage>
        <taxon>Bacteria</taxon>
        <taxon>Pseudomonadati</taxon>
        <taxon>Bacteroidota</taxon>
        <taxon>Bacteroidia</taxon>
        <taxon>Bacteroidales</taxon>
        <taxon>Bacteroidaceae</taxon>
        <taxon>Bacteroides</taxon>
    </lineage>
</organism>
<protein>
    <submittedName>
        <fullName evidence="4">Helix-turn-helix transcriptional regulator</fullName>
    </submittedName>
</protein>
<dbReference type="Proteomes" id="UP000491168">
    <property type="component" value="Unassembled WGS sequence"/>
</dbReference>
<accession>A0A6A1JWY2</accession>
<dbReference type="GO" id="GO:0003700">
    <property type="term" value="F:DNA-binding transcription factor activity"/>
    <property type="evidence" value="ECO:0007669"/>
    <property type="project" value="InterPro"/>
</dbReference>
<dbReference type="EMBL" id="VVYF01000008">
    <property type="protein sequence ID" value="KAA5492218.1"/>
    <property type="molecule type" value="Genomic_DNA"/>
</dbReference>
<dbReference type="PANTHER" id="PTHR47504:SF5">
    <property type="entry name" value="RIGHT ORIGIN-BINDING PROTEIN"/>
    <property type="match status" value="1"/>
</dbReference>
<evidence type="ECO:0000256" key="1">
    <source>
        <dbReference type="ARBA" id="ARBA00023015"/>
    </source>
</evidence>